<evidence type="ECO:0000313" key="10">
    <source>
        <dbReference type="Proteomes" id="UP000800200"/>
    </source>
</evidence>
<gene>
    <name evidence="9" type="ORF">K469DRAFT_649420</name>
</gene>
<dbReference type="FunFam" id="3.20.20.140:FF:000041">
    <property type="entry name" value="Dihydroorotase, variant"/>
    <property type="match status" value="1"/>
</dbReference>
<dbReference type="GO" id="GO:0046872">
    <property type="term" value="F:metal ion binding"/>
    <property type="evidence" value="ECO:0007669"/>
    <property type="project" value="UniProtKB-KW"/>
</dbReference>
<comment type="similarity">
    <text evidence="3">Belongs to the metallo-dependent hydrolases superfamily. DHOase family. Class II DHOase subfamily.</text>
</comment>
<dbReference type="EMBL" id="ML994610">
    <property type="protein sequence ID" value="KAF2195456.1"/>
    <property type="molecule type" value="Genomic_DNA"/>
</dbReference>
<dbReference type="GO" id="GO:0005737">
    <property type="term" value="C:cytoplasm"/>
    <property type="evidence" value="ECO:0007669"/>
    <property type="project" value="TreeGrafter"/>
</dbReference>
<keyword evidence="5" id="KW-0479">Metal-binding</keyword>
<evidence type="ECO:0000256" key="5">
    <source>
        <dbReference type="ARBA" id="ARBA00022723"/>
    </source>
</evidence>
<dbReference type="GO" id="GO:0006207">
    <property type="term" value="P:'de novo' pyrimidine nucleobase biosynthetic process"/>
    <property type="evidence" value="ECO:0007669"/>
    <property type="project" value="TreeGrafter"/>
</dbReference>
<accession>A0A6A6EZX8</accession>
<protein>
    <recommendedName>
        <fullName evidence="4">dihydroorotase</fullName>
        <ecNumber evidence="4">3.5.2.3</ecNumber>
    </recommendedName>
</protein>
<sequence length="369" mass="40809">MDLSTVNELELPATFDAHVHLRDGEMSQLVTPTIRRGGANQVYVMPNLIPPITTVQQCLEYRDRLRAIESNIDYLMSLYLHESITPETIREAKKAGITGVKSYPAGVTTNSSLGVVDYEIFYPVFEEMEKQNMILNLHGEVPSTPPHAHSSTTSNTLAITILNAEPAFLPTLQTLHTRFPRLRIILEHCSTSAALAAVKACGPTVAGTITAHHLSLIIDDWAGDPFCFCKPVAKTPEDRDALLRAVVDGSGRYFLGTDSAPHDSRKKRGEDKIAAGVFTQPYATGLVLDALEKGIERKVIKKEDVTIEKLEGFLGDWGRKFYGVEDMGGERIVLRRGKEEIVGVLKKEGVGVEVVPFRRGERTWGVTWK</sequence>
<dbReference type="PROSITE" id="PS00482">
    <property type="entry name" value="DIHYDROOROTASE_1"/>
    <property type="match status" value="1"/>
</dbReference>
<keyword evidence="6" id="KW-0378">Hydrolase</keyword>
<dbReference type="PANTHER" id="PTHR43137:SF1">
    <property type="entry name" value="DIHYDROOROTASE"/>
    <property type="match status" value="1"/>
</dbReference>
<dbReference type="InterPro" id="IPR032466">
    <property type="entry name" value="Metal_Hydrolase"/>
</dbReference>
<comment type="pathway">
    <text evidence="2">Pyrimidine metabolism; UMP biosynthesis via de novo pathway; (S)-dihydroorotate from bicarbonate: step 3/3.</text>
</comment>
<evidence type="ECO:0000256" key="6">
    <source>
        <dbReference type="ARBA" id="ARBA00022801"/>
    </source>
</evidence>
<comment type="cofactor">
    <cofactor evidence="1">
        <name>Zn(2+)</name>
        <dbReference type="ChEBI" id="CHEBI:29105"/>
    </cofactor>
</comment>
<dbReference type="HAMAP" id="MF_00219">
    <property type="entry name" value="PyrC_classII"/>
    <property type="match status" value="1"/>
</dbReference>
<name>A0A6A6EZX8_9PEZI</name>
<keyword evidence="10" id="KW-1185">Reference proteome</keyword>
<keyword evidence="8" id="KW-0665">Pyrimidine biosynthesis</keyword>
<dbReference type="PIRSF" id="PIRSF001237">
    <property type="entry name" value="DHOdimr"/>
    <property type="match status" value="1"/>
</dbReference>
<organism evidence="9 10">
    <name type="scientific">Zopfia rhizophila CBS 207.26</name>
    <dbReference type="NCBI Taxonomy" id="1314779"/>
    <lineage>
        <taxon>Eukaryota</taxon>
        <taxon>Fungi</taxon>
        <taxon>Dikarya</taxon>
        <taxon>Ascomycota</taxon>
        <taxon>Pezizomycotina</taxon>
        <taxon>Dothideomycetes</taxon>
        <taxon>Dothideomycetes incertae sedis</taxon>
        <taxon>Zopfiaceae</taxon>
        <taxon>Zopfia</taxon>
    </lineage>
</organism>
<dbReference type="Proteomes" id="UP000800200">
    <property type="component" value="Unassembled WGS sequence"/>
</dbReference>
<evidence type="ECO:0000256" key="7">
    <source>
        <dbReference type="ARBA" id="ARBA00022833"/>
    </source>
</evidence>
<evidence type="ECO:0000256" key="8">
    <source>
        <dbReference type="ARBA" id="ARBA00022975"/>
    </source>
</evidence>
<evidence type="ECO:0000313" key="9">
    <source>
        <dbReference type="EMBL" id="KAF2195456.1"/>
    </source>
</evidence>
<dbReference type="OrthoDB" id="1670005at2759"/>
<evidence type="ECO:0000256" key="3">
    <source>
        <dbReference type="ARBA" id="ARBA00005631"/>
    </source>
</evidence>
<dbReference type="InterPro" id="IPR004721">
    <property type="entry name" value="DHOdimr"/>
</dbReference>
<dbReference type="GO" id="GO:0044205">
    <property type="term" value="P:'de novo' UMP biosynthetic process"/>
    <property type="evidence" value="ECO:0007669"/>
    <property type="project" value="UniProtKB-UniPathway"/>
</dbReference>
<dbReference type="NCBIfam" id="TIGR00856">
    <property type="entry name" value="pyrC_dimer"/>
    <property type="match status" value="1"/>
</dbReference>
<evidence type="ECO:0000256" key="1">
    <source>
        <dbReference type="ARBA" id="ARBA00001947"/>
    </source>
</evidence>
<dbReference type="SUPFAM" id="SSF51556">
    <property type="entry name" value="Metallo-dependent hydrolases"/>
    <property type="match status" value="1"/>
</dbReference>
<keyword evidence="7" id="KW-0862">Zinc</keyword>
<proteinExistence type="inferred from homology"/>
<evidence type="ECO:0000256" key="2">
    <source>
        <dbReference type="ARBA" id="ARBA00004880"/>
    </source>
</evidence>
<dbReference type="AlphaFoldDB" id="A0A6A6EZX8"/>
<dbReference type="InterPro" id="IPR002195">
    <property type="entry name" value="Dihydroorotase_CS"/>
</dbReference>
<dbReference type="Gene3D" id="3.20.20.140">
    <property type="entry name" value="Metal-dependent hydrolases"/>
    <property type="match status" value="1"/>
</dbReference>
<evidence type="ECO:0000256" key="4">
    <source>
        <dbReference type="ARBA" id="ARBA00012860"/>
    </source>
</evidence>
<dbReference type="GO" id="GO:0004151">
    <property type="term" value="F:dihydroorotase activity"/>
    <property type="evidence" value="ECO:0007669"/>
    <property type="project" value="UniProtKB-EC"/>
</dbReference>
<dbReference type="UniPathway" id="UPA00070">
    <property type="reaction ID" value="UER00117"/>
</dbReference>
<reference evidence="9" key="1">
    <citation type="journal article" date="2020" name="Stud. Mycol.">
        <title>101 Dothideomycetes genomes: a test case for predicting lifestyles and emergence of pathogens.</title>
        <authorList>
            <person name="Haridas S."/>
            <person name="Albert R."/>
            <person name="Binder M."/>
            <person name="Bloem J."/>
            <person name="Labutti K."/>
            <person name="Salamov A."/>
            <person name="Andreopoulos B."/>
            <person name="Baker S."/>
            <person name="Barry K."/>
            <person name="Bills G."/>
            <person name="Bluhm B."/>
            <person name="Cannon C."/>
            <person name="Castanera R."/>
            <person name="Culley D."/>
            <person name="Daum C."/>
            <person name="Ezra D."/>
            <person name="Gonzalez J."/>
            <person name="Henrissat B."/>
            <person name="Kuo A."/>
            <person name="Liang C."/>
            <person name="Lipzen A."/>
            <person name="Lutzoni F."/>
            <person name="Magnuson J."/>
            <person name="Mondo S."/>
            <person name="Nolan M."/>
            <person name="Ohm R."/>
            <person name="Pangilinan J."/>
            <person name="Park H.-J."/>
            <person name="Ramirez L."/>
            <person name="Alfaro M."/>
            <person name="Sun H."/>
            <person name="Tritt A."/>
            <person name="Yoshinaga Y."/>
            <person name="Zwiers L.-H."/>
            <person name="Turgeon B."/>
            <person name="Goodwin S."/>
            <person name="Spatafora J."/>
            <person name="Crous P."/>
            <person name="Grigoriev I."/>
        </authorList>
    </citation>
    <scope>NUCLEOTIDE SEQUENCE</scope>
    <source>
        <strain evidence="9">CBS 207.26</strain>
    </source>
</reference>
<dbReference type="EC" id="3.5.2.3" evidence="4"/>
<dbReference type="PANTHER" id="PTHR43137">
    <property type="entry name" value="DIHYDROOROTASE"/>
    <property type="match status" value="1"/>
</dbReference>
<dbReference type="PROSITE" id="PS00483">
    <property type="entry name" value="DIHYDROOROTASE_2"/>
    <property type="match status" value="1"/>
</dbReference>